<name>D8QI77_SCHCM</name>
<dbReference type="EMBL" id="GL377313">
    <property type="protein sequence ID" value="EFI92182.1"/>
    <property type="molecule type" value="Genomic_DNA"/>
</dbReference>
<dbReference type="eggNOG" id="ENOG502RCAY">
    <property type="taxonomic scope" value="Eukaryota"/>
</dbReference>
<feature type="compositionally biased region" description="Polar residues" evidence="1">
    <location>
        <begin position="93"/>
        <end position="103"/>
    </location>
</feature>
<keyword evidence="3" id="KW-1185">Reference proteome</keyword>
<gene>
    <name evidence="2" type="ORF">SCHCODRAFT_83440</name>
</gene>
<accession>D8QI77</accession>
<sequence length="364" mass="37094">MASTVQFPSPQSQPLSPISQNKSSSPSMPGGMPAPKPPTHPPPATMQGAPQSISTKQTATKQGPPPATRQGPPPAPKPAAPNGKSATLPPSKAPQTASAQPKRQATAPAPKQTPGAAKAAPASTGKQGGAQAMCSYCHQKPCYNGFPHCSKTCAKQAASLCDFCRKKDKYPGFDFCGKRCAAQAAKTGQAVKRSTGGKGPLSGPLANILNVLSNNVGNLGSVMNNNGLDPLQVAKLVIQQLPPAQQAPLMLALTAATALAKGASAAFNGGNGTSAAANQNAQPHGSIAPATFPAECALAGCNQPVFVDSNGDTGEYCSARHREEAVQTGQATACIMCRKYPQHGNDDFCSRACRDDAAQKGLPP</sequence>
<evidence type="ECO:0000313" key="3">
    <source>
        <dbReference type="Proteomes" id="UP000007431"/>
    </source>
</evidence>
<dbReference type="GeneID" id="9593575"/>
<dbReference type="RefSeq" id="XP_003027085.1">
    <property type="nucleotide sequence ID" value="XM_003027039.1"/>
</dbReference>
<evidence type="ECO:0000256" key="1">
    <source>
        <dbReference type="SAM" id="MobiDB-lite"/>
    </source>
</evidence>
<dbReference type="OMA" id="SPCIMCL"/>
<feature type="compositionally biased region" description="Polar residues" evidence="1">
    <location>
        <begin position="48"/>
        <end position="61"/>
    </location>
</feature>
<organism evidence="3">
    <name type="scientific">Schizophyllum commune (strain H4-8 / FGSC 9210)</name>
    <name type="common">Split gill fungus</name>
    <dbReference type="NCBI Taxonomy" id="578458"/>
    <lineage>
        <taxon>Eukaryota</taxon>
        <taxon>Fungi</taxon>
        <taxon>Dikarya</taxon>
        <taxon>Basidiomycota</taxon>
        <taxon>Agaricomycotina</taxon>
        <taxon>Agaricomycetes</taxon>
        <taxon>Agaricomycetidae</taxon>
        <taxon>Agaricales</taxon>
        <taxon>Schizophyllaceae</taxon>
        <taxon>Schizophyllum</taxon>
    </lineage>
</organism>
<reference evidence="2 3" key="1">
    <citation type="journal article" date="2010" name="Nat. Biotechnol.">
        <title>Genome sequence of the model mushroom Schizophyllum commune.</title>
        <authorList>
            <person name="Ohm R.A."/>
            <person name="de Jong J.F."/>
            <person name="Lugones L.G."/>
            <person name="Aerts A."/>
            <person name="Kothe E."/>
            <person name="Stajich J.E."/>
            <person name="de Vries R.P."/>
            <person name="Record E."/>
            <person name="Levasseur A."/>
            <person name="Baker S.E."/>
            <person name="Bartholomew K.A."/>
            <person name="Coutinho P.M."/>
            <person name="Erdmann S."/>
            <person name="Fowler T.J."/>
            <person name="Gathman A.C."/>
            <person name="Lombard V."/>
            <person name="Henrissat B."/>
            <person name="Knabe N."/>
            <person name="Kuees U."/>
            <person name="Lilly W.W."/>
            <person name="Lindquist E."/>
            <person name="Lucas S."/>
            <person name="Magnuson J.K."/>
            <person name="Piumi F."/>
            <person name="Raudaskoski M."/>
            <person name="Salamov A."/>
            <person name="Schmutz J."/>
            <person name="Schwarze F.W.M.R."/>
            <person name="vanKuyk P.A."/>
            <person name="Horton J.S."/>
            <person name="Grigoriev I.V."/>
            <person name="Woesten H.A.B."/>
        </authorList>
    </citation>
    <scope>NUCLEOTIDE SEQUENCE [LARGE SCALE GENOMIC DNA]</scope>
    <source>
        <strain evidence="3">H4-8 / FGSC 9210</strain>
    </source>
</reference>
<feature type="compositionally biased region" description="Pro residues" evidence="1">
    <location>
        <begin position="32"/>
        <end position="44"/>
    </location>
</feature>
<feature type="compositionally biased region" description="Low complexity" evidence="1">
    <location>
        <begin position="1"/>
        <end position="31"/>
    </location>
</feature>
<dbReference type="KEGG" id="scm:SCHCO_02642738"/>
<dbReference type="Proteomes" id="UP000007431">
    <property type="component" value="Unassembled WGS sequence"/>
</dbReference>
<dbReference type="VEuPathDB" id="FungiDB:SCHCODRAFT_02642738"/>
<protein>
    <submittedName>
        <fullName evidence="2">Expressed protein</fullName>
    </submittedName>
</protein>
<dbReference type="OrthoDB" id="3171385at2759"/>
<dbReference type="InParanoid" id="D8QI77"/>
<feature type="compositionally biased region" description="Pro residues" evidence="1">
    <location>
        <begin position="63"/>
        <end position="79"/>
    </location>
</feature>
<feature type="region of interest" description="Disordered" evidence="1">
    <location>
        <begin position="1"/>
        <end position="125"/>
    </location>
</feature>
<dbReference type="HOGENOM" id="CLU_761071_0_0_1"/>
<proteinExistence type="predicted"/>
<evidence type="ECO:0000313" key="2">
    <source>
        <dbReference type="EMBL" id="EFI92182.1"/>
    </source>
</evidence>
<dbReference type="AlphaFoldDB" id="D8QI77"/>